<keyword evidence="11" id="KW-0927">Auxin signaling pathway</keyword>
<feature type="transmembrane region" description="Helical" evidence="13">
    <location>
        <begin position="288"/>
        <end position="308"/>
    </location>
</feature>
<feature type="transmembrane region" description="Helical" evidence="13">
    <location>
        <begin position="95"/>
        <end position="116"/>
    </location>
</feature>
<feature type="transmembrane region" description="Helical" evidence="13">
    <location>
        <begin position="122"/>
        <end position="142"/>
    </location>
</feature>
<evidence type="ECO:0000313" key="15">
    <source>
        <dbReference type="EMBL" id="MED6193089.1"/>
    </source>
</evidence>
<feature type="transmembrane region" description="Helical" evidence="13">
    <location>
        <begin position="243"/>
        <end position="268"/>
    </location>
</feature>
<sequence>MVPLGWIGGVLGLILATAISLYANALLAKLHEFGGTRHIRYRDLAGFIYGRNAYSLTWALQYINLFMINAGYIILAGSALKAVFALFWDEGQMKLPYCIAIAGLVCAMFAICIPHLSALGVWLGFSTLFSLVYIVIALVLSLQDGIKSPPRDYSIPGSSTSKIFTTIGASANLVFAYNTGMLPEIQATIRQPVVKNMMKALYFQFTVGVLPLYLVTFAGYWAYGSSTETYLLNNVNGPVWVKAMANITAFLQSIIALHIFASPMYEYLDTKHGIKGSALAFKNLSFRVMVRGGYLAINTFVSAMLPFLGDFMSITGAISTFPLTFILANHMYIVANENKLTSVQKLWHWLNICFFGFMSIAATVAALRLIAVDSKTYHFFADL</sequence>
<evidence type="ECO:0000256" key="13">
    <source>
        <dbReference type="SAM" id="Phobius"/>
    </source>
</evidence>
<evidence type="ECO:0000256" key="11">
    <source>
        <dbReference type="ARBA" id="ARBA00023294"/>
    </source>
</evidence>
<reference evidence="15 16" key="1">
    <citation type="journal article" date="2023" name="Plants (Basel)">
        <title>Bridging the Gap: Combining Genomics and Transcriptomics Approaches to Understand Stylosanthes scabra, an Orphan Legume from the Brazilian Caatinga.</title>
        <authorList>
            <person name="Ferreira-Neto J.R.C."/>
            <person name="da Silva M.D."/>
            <person name="Binneck E."/>
            <person name="de Melo N.F."/>
            <person name="da Silva R.H."/>
            <person name="de Melo A.L.T.M."/>
            <person name="Pandolfi V."/>
            <person name="Bustamante F.O."/>
            <person name="Brasileiro-Vidal A.C."/>
            <person name="Benko-Iseppon A.M."/>
        </authorList>
    </citation>
    <scope>NUCLEOTIDE SEQUENCE [LARGE SCALE GENOMIC DNA]</scope>
    <source>
        <tissue evidence="15">Leaves</tissue>
    </source>
</reference>
<evidence type="ECO:0000256" key="10">
    <source>
        <dbReference type="ARBA" id="ARBA00023136"/>
    </source>
</evidence>
<feature type="transmembrane region" description="Helical" evidence="13">
    <location>
        <begin position="346"/>
        <end position="371"/>
    </location>
</feature>
<comment type="caution">
    <text evidence="15">The sequence shown here is derived from an EMBL/GenBank/DDBJ whole genome shotgun (WGS) entry which is preliminary data.</text>
</comment>
<evidence type="ECO:0000256" key="7">
    <source>
        <dbReference type="ARBA" id="ARBA00022847"/>
    </source>
</evidence>
<feature type="transmembrane region" description="Helical" evidence="13">
    <location>
        <begin position="6"/>
        <end position="27"/>
    </location>
</feature>
<keyword evidence="6 13" id="KW-0812">Transmembrane</keyword>
<keyword evidence="7" id="KW-0769">Symport</keyword>
<evidence type="ECO:0000256" key="8">
    <source>
        <dbReference type="ARBA" id="ARBA00022970"/>
    </source>
</evidence>
<gene>
    <name evidence="15" type="primary">PROT1_1</name>
    <name evidence="15" type="ORF">PIB30_015742</name>
</gene>
<dbReference type="PANTHER" id="PTHR48017">
    <property type="entry name" value="OS05G0424000 PROTEIN-RELATED"/>
    <property type="match status" value="1"/>
</dbReference>
<evidence type="ECO:0000313" key="16">
    <source>
        <dbReference type="Proteomes" id="UP001341840"/>
    </source>
</evidence>
<dbReference type="Proteomes" id="UP001341840">
    <property type="component" value="Unassembled WGS sequence"/>
</dbReference>
<comment type="function">
    <text evidence="12">Carrier protein involved in proton-driven auxin influx. Mediates the formation of auxin gradient from developing leaves (site of auxin biosynthesis) to tips by contributing to the loading of auxin in vascular tissues and facilitating acropetal (base to tip) auxin transport within inner tissues of the root apex, and basipetal (tip to base) auxin transport within outer tissues of the root apex. May be involved in lateral roots and nodules formation.</text>
</comment>
<evidence type="ECO:0000256" key="9">
    <source>
        <dbReference type="ARBA" id="ARBA00022989"/>
    </source>
</evidence>
<evidence type="ECO:0000256" key="5">
    <source>
        <dbReference type="ARBA" id="ARBA00022475"/>
    </source>
</evidence>
<evidence type="ECO:0000259" key="14">
    <source>
        <dbReference type="Pfam" id="PF01490"/>
    </source>
</evidence>
<feature type="transmembrane region" description="Helical" evidence="13">
    <location>
        <begin position="66"/>
        <end position="88"/>
    </location>
</feature>
<accession>A0ABU6X729</accession>
<keyword evidence="9 13" id="KW-1133">Transmembrane helix</keyword>
<keyword evidence="5" id="KW-1003">Cell membrane</keyword>
<feature type="transmembrane region" description="Helical" evidence="13">
    <location>
        <begin position="314"/>
        <end position="334"/>
    </location>
</feature>
<keyword evidence="10 13" id="KW-0472">Membrane</keyword>
<protein>
    <submittedName>
        <fullName evidence="15">Proline transporter 1</fullName>
    </submittedName>
</protein>
<keyword evidence="16" id="KW-1185">Reference proteome</keyword>
<name>A0ABU6X729_9FABA</name>
<keyword evidence="4" id="KW-0813">Transport</keyword>
<comment type="similarity">
    <text evidence="3">Belongs to the amino acid/polyamine transporter 2 family. Amino acid/auxin permease (AAAP) (TC 2.A.18.1) subfamily.</text>
</comment>
<evidence type="ECO:0000256" key="12">
    <source>
        <dbReference type="ARBA" id="ARBA00045588"/>
    </source>
</evidence>
<dbReference type="Pfam" id="PF01490">
    <property type="entry name" value="Aa_trans"/>
    <property type="match status" value="1"/>
</dbReference>
<evidence type="ECO:0000256" key="2">
    <source>
        <dbReference type="ARBA" id="ARBA00004236"/>
    </source>
</evidence>
<feature type="transmembrane region" description="Helical" evidence="13">
    <location>
        <begin position="200"/>
        <end position="223"/>
    </location>
</feature>
<evidence type="ECO:0000256" key="6">
    <source>
        <dbReference type="ARBA" id="ARBA00022692"/>
    </source>
</evidence>
<dbReference type="InterPro" id="IPR013057">
    <property type="entry name" value="AA_transpt_TM"/>
</dbReference>
<evidence type="ECO:0000256" key="1">
    <source>
        <dbReference type="ARBA" id="ARBA00004127"/>
    </source>
</evidence>
<evidence type="ECO:0000256" key="4">
    <source>
        <dbReference type="ARBA" id="ARBA00022448"/>
    </source>
</evidence>
<keyword evidence="8" id="KW-0029">Amino-acid transport</keyword>
<dbReference type="EMBL" id="JASCZI010211492">
    <property type="protein sequence ID" value="MED6193089.1"/>
    <property type="molecule type" value="Genomic_DNA"/>
</dbReference>
<evidence type="ECO:0000256" key="3">
    <source>
        <dbReference type="ARBA" id="ARBA00005590"/>
    </source>
</evidence>
<proteinExistence type="inferred from homology"/>
<organism evidence="15 16">
    <name type="scientific">Stylosanthes scabra</name>
    <dbReference type="NCBI Taxonomy" id="79078"/>
    <lineage>
        <taxon>Eukaryota</taxon>
        <taxon>Viridiplantae</taxon>
        <taxon>Streptophyta</taxon>
        <taxon>Embryophyta</taxon>
        <taxon>Tracheophyta</taxon>
        <taxon>Spermatophyta</taxon>
        <taxon>Magnoliopsida</taxon>
        <taxon>eudicotyledons</taxon>
        <taxon>Gunneridae</taxon>
        <taxon>Pentapetalae</taxon>
        <taxon>rosids</taxon>
        <taxon>fabids</taxon>
        <taxon>Fabales</taxon>
        <taxon>Fabaceae</taxon>
        <taxon>Papilionoideae</taxon>
        <taxon>50 kb inversion clade</taxon>
        <taxon>dalbergioids sensu lato</taxon>
        <taxon>Dalbergieae</taxon>
        <taxon>Pterocarpus clade</taxon>
        <taxon>Stylosanthes</taxon>
    </lineage>
</organism>
<feature type="domain" description="Amino acid transporter transmembrane" evidence="14">
    <location>
        <begin position="1"/>
        <end position="367"/>
    </location>
</feature>
<comment type="subcellular location">
    <subcellularLocation>
        <location evidence="2">Cell membrane</location>
    </subcellularLocation>
    <subcellularLocation>
        <location evidence="1">Endomembrane system</location>
        <topology evidence="1">Multi-pass membrane protein</topology>
    </subcellularLocation>
</comment>